<dbReference type="EMBL" id="LRGB01000626">
    <property type="protein sequence ID" value="KZS17626.1"/>
    <property type="molecule type" value="Genomic_DNA"/>
</dbReference>
<keyword evidence="4 9" id="KW-0812">Transmembrane</keyword>
<dbReference type="STRING" id="35525.A0A165AGN6"/>
<name>A0A165AGN6_9CRUS</name>
<evidence type="ECO:0000256" key="1">
    <source>
        <dbReference type="ARBA" id="ARBA00004448"/>
    </source>
</evidence>
<keyword evidence="5" id="KW-0677">Repeat</keyword>
<evidence type="ECO:0000256" key="3">
    <source>
        <dbReference type="ARBA" id="ARBA00022448"/>
    </source>
</evidence>
<dbReference type="SUPFAM" id="SSF103506">
    <property type="entry name" value="Mitochondrial carrier"/>
    <property type="match status" value="1"/>
</dbReference>
<dbReference type="InterPro" id="IPR002167">
    <property type="entry name" value="GDC-like"/>
</dbReference>
<keyword evidence="3 9" id="KW-0813">Transport</keyword>
<evidence type="ECO:0000256" key="6">
    <source>
        <dbReference type="ARBA" id="ARBA00022792"/>
    </source>
</evidence>
<protein>
    <submittedName>
        <fullName evidence="10">Mitochondrial thiamine pyrophosphate carrier</fullName>
    </submittedName>
</protein>
<dbReference type="AlphaFoldDB" id="A0A165AGN6"/>
<evidence type="ECO:0000256" key="7">
    <source>
        <dbReference type="ARBA" id="ARBA00023128"/>
    </source>
</evidence>
<dbReference type="PRINTS" id="PR00926">
    <property type="entry name" value="MITOCARRIER"/>
</dbReference>
<gene>
    <name evidence="10" type="ORF">APZ42_016486</name>
</gene>
<evidence type="ECO:0000256" key="9">
    <source>
        <dbReference type="RuleBase" id="RU000488"/>
    </source>
</evidence>
<keyword evidence="11" id="KW-1185">Reference proteome</keyword>
<dbReference type="Pfam" id="PF00153">
    <property type="entry name" value="Mito_carr"/>
    <property type="match status" value="3"/>
</dbReference>
<comment type="subcellular location">
    <subcellularLocation>
        <location evidence="1">Mitochondrion inner membrane</location>
        <topology evidence="1">Multi-pass membrane protein</topology>
    </subcellularLocation>
</comment>
<dbReference type="OrthoDB" id="270584at2759"/>
<comment type="caution">
    <text evidence="10">The sequence shown here is derived from an EMBL/GenBank/DDBJ whole genome shotgun (WGS) entry which is preliminary data.</text>
</comment>
<proteinExistence type="inferred from homology"/>
<evidence type="ECO:0000313" key="11">
    <source>
        <dbReference type="Proteomes" id="UP000076858"/>
    </source>
</evidence>
<dbReference type="GO" id="GO:0005743">
    <property type="term" value="C:mitochondrial inner membrane"/>
    <property type="evidence" value="ECO:0007669"/>
    <property type="project" value="UniProtKB-SubCell"/>
</dbReference>
<keyword evidence="7" id="KW-0496">Mitochondrion</keyword>
<organism evidence="10 11">
    <name type="scientific">Daphnia magna</name>
    <dbReference type="NCBI Taxonomy" id="35525"/>
    <lineage>
        <taxon>Eukaryota</taxon>
        <taxon>Metazoa</taxon>
        <taxon>Ecdysozoa</taxon>
        <taxon>Arthropoda</taxon>
        <taxon>Crustacea</taxon>
        <taxon>Branchiopoda</taxon>
        <taxon>Diplostraca</taxon>
        <taxon>Cladocera</taxon>
        <taxon>Anomopoda</taxon>
        <taxon>Daphniidae</taxon>
        <taxon>Daphnia</taxon>
    </lineage>
</organism>
<accession>A0A165AGN6</accession>
<dbReference type="Gene3D" id="1.50.40.10">
    <property type="entry name" value="Mitochondrial carrier domain"/>
    <property type="match status" value="1"/>
</dbReference>
<dbReference type="PROSITE" id="PS50920">
    <property type="entry name" value="SOLCAR"/>
    <property type="match status" value="3"/>
</dbReference>
<keyword evidence="6" id="KW-0999">Mitochondrion inner membrane</keyword>
<dbReference type="PRINTS" id="PR00928">
    <property type="entry name" value="GRAVESDC"/>
</dbReference>
<dbReference type="PANTHER" id="PTHR24089">
    <property type="entry name" value="SOLUTE CARRIER FAMILY 25"/>
    <property type="match status" value="1"/>
</dbReference>
<dbReference type="Proteomes" id="UP000076858">
    <property type="component" value="Unassembled WGS sequence"/>
</dbReference>
<evidence type="ECO:0000256" key="4">
    <source>
        <dbReference type="ARBA" id="ARBA00022692"/>
    </source>
</evidence>
<evidence type="ECO:0000256" key="5">
    <source>
        <dbReference type="ARBA" id="ARBA00022737"/>
    </source>
</evidence>
<dbReference type="InterPro" id="IPR023395">
    <property type="entry name" value="MCP_dom_sf"/>
</dbReference>
<evidence type="ECO:0000256" key="8">
    <source>
        <dbReference type="ARBA" id="ARBA00023136"/>
    </source>
</evidence>
<evidence type="ECO:0000256" key="2">
    <source>
        <dbReference type="ARBA" id="ARBA00006375"/>
    </source>
</evidence>
<keyword evidence="8" id="KW-0472">Membrane</keyword>
<comment type="similarity">
    <text evidence="2 9">Belongs to the mitochondrial carrier (TC 2.A.29) family.</text>
</comment>
<sequence>MAAEHTARNFAAMSRSVEVDLRISNPAHTLQRIRAMESPPQHAKATADENPSNSLLIKTSSPAILASLTAGAMAGALAKTVIAPLDRTKIIFQVTKMSFNARGALRFLIKSYKEDGLLSLWRGNSATMARIVPYAAIQFTAHEQWKHFLHTDRPEAPTGMRFLAGSLAGLTAQSITYPLDLARARMAVTHRDMYGSIIQVFVKMWRTERPKAFYKGFIPTMLGVIPYAGVSFCTFESLKVKHKEITGRSAPNPLERLLFGALAGLFGQTASYPLDIVRRRMQTSGLNGCSYPYDTIRGTLCYVYRTEGIVGGLYKGLSMNWIKGPIAVGISFATFDICQNALKELPVFRSAP</sequence>
<dbReference type="GO" id="GO:0055085">
    <property type="term" value="P:transmembrane transport"/>
    <property type="evidence" value="ECO:0007669"/>
    <property type="project" value="InterPro"/>
</dbReference>
<dbReference type="InterPro" id="IPR018108">
    <property type="entry name" value="MCP_transmembrane"/>
</dbReference>
<dbReference type="InterPro" id="IPR002067">
    <property type="entry name" value="MCP"/>
</dbReference>
<evidence type="ECO:0000313" key="10">
    <source>
        <dbReference type="EMBL" id="KZS17626.1"/>
    </source>
</evidence>
<reference evidence="10 11" key="1">
    <citation type="submission" date="2016-03" db="EMBL/GenBank/DDBJ databases">
        <title>EvidentialGene: Evidence-directed Construction of Genes on Genomes.</title>
        <authorList>
            <person name="Gilbert D.G."/>
            <person name="Choi J.-H."/>
            <person name="Mockaitis K."/>
            <person name="Colbourne J."/>
            <person name="Pfrender M."/>
        </authorList>
    </citation>
    <scope>NUCLEOTIDE SEQUENCE [LARGE SCALE GENOMIC DNA]</scope>
    <source>
        <strain evidence="10 11">Xinb3</strain>
        <tissue evidence="10">Complete organism</tissue>
    </source>
</reference>